<dbReference type="Pfam" id="PF00496">
    <property type="entry name" value="SBP_bac_5"/>
    <property type="match status" value="1"/>
</dbReference>
<evidence type="ECO:0000259" key="6">
    <source>
        <dbReference type="Pfam" id="PF00496"/>
    </source>
</evidence>
<accession>A0ABP9PNQ2</accession>
<dbReference type="EMBL" id="BAABKG010000003">
    <property type="protein sequence ID" value="GAA5149086.1"/>
    <property type="molecule type" value="Genomic_DNA"/>
</dbReference>
<comment type="similarity">
    <text evidence="1">Belongs to the bacterial solute-binding protein 5 family.</text>
</comment>
<dbReference type="PIRSF" id="PIRSF002741">
    <property type="entry name" value="MppA"/>
    <property type="match status" value="1"/>
</dbReference>
<dbReference type="Gene3D" id="3.10.105.10">
    <property type="entry name" value="Dipeptide-binding Protein, Domain 3"/>
    <property type="match status" value="1"/>
</dbReference>
<dbReference type="Gene3D" id="3.90.76.10">
    <property type="entry name" value="Dipeptide-binding Protein, Domain 1"/>
    <property type="match status" value="1"/>
</dbReference>
<evidence type="ECO:0000256" key="4">
    <source>
        <dbReference type="SAM" id="MobiDB-lite"/>
    </source>
</evidence>
<feature type="signal peptide" evidence="5">
    <location>
        <begin position="1"/>
        <end position="23"/>
    </location>
</feature>
<organism evidence="7 8">
    <name type="scientific">Nocardioides marinquilinus</name>
    <dbReference type="NCBI Taxonomy" id="1210400"/>
    <lineage>
        <taxon>Bacteria</taxon>
        <taxon>Bacillati</taxon>
        <taxon>Actinomycetota</taxon>
        <taxon>Actinomycetes</taxon>
        <taxon>Propionibacteriales</taxon>
        <taxon>Nocardioidaceae</taxon>
        <taxon>Nocardioides</taxon>
    </lineage>
</organism>
<feature type="region of interest" description="Disordered" evidence="4">
    <location>
        <begin position="29"/>
        <end position="62"/>
    </location>
</feature>
<feature type="region of interest" description="Disordered" evidence="4">
    <location>
        <begin position="218"/>
        <end position="244"/>
    </location>
</feature>
<comment type="caution">
    <text evidence="7">The sequence shown here is derived from an EMBL/GenBank/DDBJ whole genome shotgun (WGS) entry which is preliminary data.</text>
</comment>
<dbReference type="Proteomes" id="UP001500221">
    <property type="component" value="Unassembled WGS sequence"/>
</dbReference>
<dbReference type="InterPro" id="IPR000914">
    <property type="entry name" value="SBP_5_dom"/>
</dbReference>
<feature type="domain" description="Solute-binding protein family 5" evidence="6">
    <location>
        <begin position="102"/>
        <end position="490"/>
    </location>
</feature>
<proteinExistence type="inferred from homology"/>
<evidence type="ECO:0000256" key="1">
    <source>
        <dbReference type="ARBA" id="ARBA00005695"/>
    </source>
</evidence>
<dbReference type="InterPro" id="IPR030678">
    <property type="entry name" value="Peptide/Ni-bd"/>
</dbReference>
<gene>
    <name evidence="7" type="ORF">GCM10023340_23860</name>
</gene>
<dbReference type="PROSITE" id="PS51257">
    <property type="entry name" value="PROKAR_LIPOPROTEIN"/>
    <property type="match status" value="1"/>
</dbReference>
<name>A0ABP9PNQ2_9ACTN</name>
<evidence type="ECO:0000313" key="7">
    <source>
        <dbReference type="EMBL" id="GAA5149086.1"/>
    </source>
</evidence>
<evidence type="ECO:0000313" key="8">
    <source>
        <dbReference type="Proteomes" id="UP001500221"/>
    </source>
</evidence>
<protein>
    <submittedName>
        <fullName evidence="7">ABC transporter substrate-binding protein</fullName>
    </submittedName>
</protein>
<dbReference type="PANTHER" id="PTHR30290">
    <property type="entry name" value="PERIPLASMIC BINDING COMPONENT OF ABC TRANSPORTER"/>
    <property type="match status" value="1"/>
</dbReference>
<feature type="chain" id="PRO_5045321625" evidence="5">
    <location>
        <begin position="24"/>
        <end position="569"/>
    </location>
</feature>
<evidence type="ECO:0000256" key="5">
    <source>
        <dbReference type="SAM" id="SignalP"/>
    </source>
</evidence>
<evidence type="ECO:0000256" key="2">
    <source>
        <dbReference type="ARBA" id="ARBA00022448"/>
    </source>
</evidence>
<sequence length="569" mass="61175">MRLIKRPLTLGVAALTAATLVLAGCADSDREGEGDGGGDGASQGTEGSEGDSGAPAGGDFTFAGSAEPTALDPFFVSDGESFRVSRQIFEGLVGTVPGTADPAPLLATDWEVSDDGLTYTFNLQTGVKFHDGSDFDADAVCFNFDRWYNMPASAQSPDLTYYYGALFRGFKTGETSGDAIYESCEADGTDSAVITLKSPFAGFISALSLPAFSMQSPTALQDTQDDAAENPRQTPYSTGEGGGPVGTGPFKFEAWNRGENVTLVRNDDYWGEVAQLDRVIVVAIDDPTARADALRAGDIDGYDLVGPADLTTLGDEGFTIENRPAFNVLYLGMNQAQKPLDDIRVRQAIAHAINLDEVVSTSLPEGTEKAIEFIPPTVAGYTEDVTTYEYDPDKARELLSEAGAEGATIQFNYPTGVSRPYMPDPEATFNIISTQLEAVGLTIEPAADQWDPDYLERIQGTTDHGIHLLGWTGDYNDTDNFLGVFFGTKQPEWGFDNPELFDKLRQARQIPTVEEQVPLYEEINGDVMDFLPGVPLAHPVPSLAFAPGVEGYEPSPVQDEVWNQVTVSE</sequence>
<dbReference type="Gene3D" id="3.40.190.10">
    <property type="entry name" value="Periplasmic binding protein-like II"/>
    <property type="match status" value="1"/>
</dbReference>
<dbReference type="PANTHER" id="PTHR30290:SF9">
    <property type="entry name" value="OLIGOPEPTIDE-BINDING PROTEIN APPA"/>
    <property type="match status" value="1"/>
</dbReference>
<evidence type="ECO:0000256" key="3">
    <source>
        <dbReference type="ARBA" id="ARBA00022729"/>
    </source>
</evidence>
<keyword evidence="3 5" id="KW-0732">Signal</keyword>
<dbReference type="RefSeq" id="WP_345458609.1">
    <property type="nucleotide sequence ID" value="NZ_BAABKG010000003.1"/>
</dbReference>
<dbReference type="CDD" id="cd08493">
    <property type="entry name" value="PBP2_DppA_like"/>
    <property type="match status" value="1"/>
</dbReference>
<reference evidence="8" key="1">
    <citation type="journal article" date="2019" name="Int. J. Syst. Evol. Microbiol.">
        <title>The Global Catalogue of Microorganisms (GCM) 10K type strain sequencing project: providing services to taxonomists for standard genome sequencing and annotation.</title>
        <authorList>
            <consortium name="The Broad Institute Genomics Platform"/>
            <consortium name="The Broad Institute Genome Sequencing Center for Infectious Disease"/>
            <person name="Wu L."/>
            <person name="Ma J."/>
        </authorList>
    </citation>
    <scope>NUCLEOTIDE SEQUENCE [LARGE SCALE GENOMIC DNA]</scope>
    <source>
        <strain evidence="8">JCM 18459</strain>
    </source>
</reference>
<keyword evidence="8" id="KW-1185">Reference proteome</keyword>
<keyword evidence="2" id="KW-0813">Transport</keyword>
<dbReference type="SUPFAM" id="SSF53850">
    <property type="entry name" value="Periplasmic binding protein-like II"/>
    <property type="match status" value="1"/>
</dbReference>
<dbReference type="InterPro" id="IPR039424">
    <property type="entry name" value="SBP_5"/>
</dbReference>